<dbReference type="EMBL" id="CP077062">
    <property type="protein sequence ID" value="QWZ10169.1"/>
    <property type="molecule type" value="Genomic_DNA"/>
</dbReference>
<sequence>MRHLSTLTRAQGANRALIDGEVTPSGYALDFADEPVLVKGFRKMVRGLQYDVAEMALTTYLTAKEHGVAFTALPVFLVRDLHHGATQVLRDGPVKTPKDLAGGRVGVNRGYTVTTGVWGRAALAEAGLDVDSVTWVCSGDEHVATYTPPSNVVSAPVGSSLAELLLAGELDAVVGAAIDHPAIGPLIPAPEEAGMAVLRERGVLPINHLVVIRDDLLAEQPDIAVAVFEAFAEAKRRYVLRIGEGLAETKQDRLLGRILAETGRDPLPYGVEPNRRVLTELLGHAVDQHILTRPVRLEDVFAASTLRLHG</sequence>
<dbReference type="AlphaFoldDB" id="A0A975T227"/>
<proteinExistence type="predicted"/>
<dbReference type="Proteomes" id="UP000683575">
    <property type="component" value="Chromosome"/>
</dbReference>
<keyword evidence="2" id="KW-1185">Reference proteome</keyword>
<accession>A0A975T227</accession>
<evidence type="ECO:0000313" key="1">
    <source>
        <dbReference type="EMBL" id="QWZ10169.1"/>
    </source>
</evidence>
<reference evidence="1" key="1">
    <citation type="submission" date="2021-06" db="EMBL/GenBank/DDBJ databases">
        <title>Complete genome sequence of Nocardioides sp. G188.</title>
        <authorList>
            <person name="Im W.-T."/>
        </authorList>
    </citation>
    <scope>NUCLEOTIDE SEQUENCE</scope>
    <source>
        <strain evidence="1">G188</strain>
    </source>
</reference>
<evidence type="ECO:0000313" key="2">
    <source>
        <dbReference type="Proteomes" id="UP000683575"/>
    </source>
</evidence>
<evidence type="ECO:0008006" key="3">
    <source>
        <dbReference type="Google" id="ProtNLM"/>
    </source>
</evidence>
<name>A0A975T227_9ACTN</name>
<organism evidence="1 2">
    <name type="scientific">Nocardioides panacis</name>
    <dbReference type="NCBI Taxonomy" id="2849501"/>
    <lineage>
        <taxon>Bacteria</taxon>
        <taxon>Bacillati</taxon>
        <taxon>Actinomycetota</taxon>
        <taxon>Actinomycetes</taxon>
        <taxon>Propionibacteriales</taxon>
        <taxon>Nocardioidaceae</taxon>
        <taxon>Nocardioides</taxon>
    </lineage>
</organism>
<gene>
    <name evidence="1" type="ORF">KRR39_10755</name>
</gene>
<dbReference type="KEGG" id="nps:KRR39_10755"/>
<dbReference type="RefSeq" id="WP_216942015.1">
    <property type="nucleotide sequence ID" value="NZ_CP077062.1"/>
</dbReference>
<protein>
    <recommendedName>
        <fullName evidence="3">ABC transporter substrate-binding protein</fullName>
    </recommendedName>
</protein>